<dbReference type="CDD" id="cd09276">
    <property type="entry name" value="Rnase_HI_RT_non_LTR"/>
    <property type="match status" value="1"/>
</dbReference>
<comment type="caution">
    <text evidence="2">The sequence shown here is derived from an EMBL/GenBank/DDBJ whole genome shotgun (WGS) entry which is preliminary data.</text>
</comment>
<dbReference type="GO" id="GO:0004523">
    <property type="term" value="F:RNA-DNA hybrid ribonuclease activity"/>
    <property type="evidence" value="ECO:0007669"/>
    <property type="project" value="InterPro"/>
</dbReference>
<dbReference type="PROSITE" id="PS50879">
    <property type="entry name" value="RNASE_H_1"/>
    <property type="match status" value="1"/>
</dbReference>
<dbReference type="SUPFAM" id="SSF53098">
    <property type="entry name" value="Ribonuclease H-like"/>
    <property type="match status" value="1"/>
</dbReference>
<keyword evidence="3" id="KW-1185">Reference proteome</keyword>
<gene>
    <name evidence="2" type="primary">NCL1_17708</name>
    <name evidence="2" type="ORF">TNCV_1169421</name>
</gene>
<sequence>MQIYTDGSKDEQNSCGSGIFIKAPNCSHNIKIRNSDFCSVFRSELIAIDEALRIIKTMTSPDEIWILCDSRSAIQHLSDWTNVGDKTSVSILKNLKELSQQHEIYF</sequence>
<organism evidence="2 3">
    <name type="scientific">Trichonephila clavipes</name>
    <name type="common">Golden silk orbweaver</name>
    <name type="synonym">Nephila clavipes</name>
    <dbReference type="NCBI Taxonomy" id="2585209"/>
    <lineage>
        <taxon>Eukaryota</taxon>
        <taxon>Metazoa</taxon>
        <taxon>Ecdysozoa</taxon>
        <taxon>Arthropoda</taxon>
        <taxon>Chelicerata</taxon>
        <taxon>Arachnida</taxon>
        <taxon>Araneae</taxon>
        <taxon>Araneomorphae</taxon>
        <taxon>Entelegynae</taxon>
        <taxon>Araneoidea</taxon>
        <taxon>Nephilidae</taxon>
        <taxon>Trichonephila</taxon>
    </lineage>
</organism>
<dbReference type="Pfam" id="PF00075">
    <property type="entry name" value="RNase_H"/>
    <property type="match status" value="1"/>
</dbReference>
<name>A0A8X6T8X4_TRICX</name>
<dbReference type="Gene3D" id="3.30.420.10">
    <property type="entry name" value="Ribonuclease H-like superfamily/Ribonuclease H"/>
    <property type="match status" value="1"/>
</dbReference>
<evidence type="ECO:0000313" key="3">
    <source>
        <dbReference type="Proteomes" id="UP000887159"/>
    </source>
</evidence>
<dbReference type="Proteomes" id="UP000887159">
    <property type="component" value="Unassembled WGS sequence"/>
</dbReference>
<reference evidence="2" key="1">
    <citation type="submission" date="2020-08" db="EMBL/GenBank/DDBJ databases">
        <title>Multicomponent nature underlies the extraordinary mechanical properties of spider dragline silk.</title>
        <authorList>
            <person name="Kono N."/>
            <person name="Nakamura H."/>
            <person name="Mori M."/>
            <person name="Yoshida Y."/>
            <person name="Ohtoshi R."/>
            <person name="Malay A.D."/>
            <person name="Moran D.A.P."/>
            <person name="Tomita M."/>
            <person name="Numata K."/>
            <person name="Arakawa K."/>
        </authorList>
    </citation>
    <scope>NUCLEOTIDE SEQUENCE</scope>
</reference>
<evidence type="ECO:0000259" key="1">
    <source>
        <dbReference type="PROSITE" id="PS50879"/>
    </source>
</evidence>
<evidence type="ECO:0000313" key="2">
    <source>
        <dbReference type="EMBL" id="GFY21798.1"/>
    </source>
</evidence>
<dbReference type="InterPro" id="IPR002156">
    <property type="entry name" value="RNaseH_domain"/>
</dbReference>
<accession>A0A8X6T8X4</accession>
<dbReference type="InterPro" id="IPR012337">
    <property type="entry name" value="RNaseH-like_sf"/>
</dbReference>
<dbReference type="GO" id="GO:0003676">
    <property type="term" value="F:nucleic acid binding"/>
    <property type="evidence" value="ECO:0007669"/>
    <property type="project" value="InterPro"/>
</dbReference>
<proteinExistence type="predicted"/>
<protein>
    <submittedName>
        <fullName evidence="2">RNase H domain-containing protein</fullName>
    </submittedName>
</protein>
<dbReference type="InterPro" id="IPR036397">
    <property type="entry name" value="RNaseH_sf"/>
</dbReference>
<dbReference type="EMBL" id="BMAU01021358">
    <property type="protein sequence ID" value="GFY21798.1"/>
    <property type="molecule type" value="Genomic_DNA"/>
</dbReference>
<feature type="domain" description="RNase H type-1" evidence="1">
    <location>
        <begin position="1"/>
        <end position="106"/>
    </location>
</feature>
<dbReference type="AlphaFoldDB" id="A0A8X6T8X4"/>